<comment type="caution">
    <text evidence="2">The sequence shown here is derived from an EMBL/GenBank/DDBJ whole genome shotgun (WGS) entry which is preliminary data.</text>
</comment>
<evidence type="ECO:0000313" key="2">
    <source>
        <dbReference type="EMBL" id="MPM82285.1"/>
    </source>
</evidence>
<proteinExistence type="predicted"/>
<accession>A0A645CZI6</accession>
<evidence type="ECO:0000259" key="1">
    <source>
        <dbReference type="Pfam" id="PF14698"/>
    </source>
</evidence>
<dbReference type="Pfam" id="PF14698">
    <property type="entry name" value="ASL_C2"/>
    <property type="match status" value="1"/>
</dbReference>
<protein>
    <submittedName>
        <fullName evidence="2">Argininosuccinate lyase</fullName>
        <ecNumber evidence="2">4.3.2.1</ecNumber>
    </submittedName>
</protein>
<dbReference type="EC" id="4.3.2.1" evidence="2"/>
<reference evidence="2" key="1">
    <citation type="submission" date="2019-08" db="EMBL/GenBank/DDBJ databases">
        <authorList>
            <person name="Kucharzyk K."/>
            <person name="Murdoch R.W."/>
            <person name="Higgins S."/>
            <person name="Loffler F."/>
        </authorList>
    </citation>
    <scope>NUCLEOTIDE SEQUENCE</scope>
</reference>
<dbReference type="AlphaFoldDB" id="A0A645CZI6"/>
<gene>
    <name evidence="2" type="primary">argH_36</name>
    <name evidence="2" type="ORF">SDC9_129346</name>
</gene>
<organism evidence="2">
    <name type="scientific">bioreactor metagenome</name>
    <dbReference type="NCBI Taxonomy" id="1076179"/>
    <lineage>
        <taxon>unclassified sequences</taxon>
        <taxon>metagenomes</taxon>
        <taxon>ecological metagenomes</taxon>
    </lineage>
</organism>
<feature type="domain" description="Argininosuccinate lyase C-terminal" evidence="1">
    <location>
        <begin position="20"/>
        <end position="96"/>
    </location>
</feature>
<keyword evidence="2" id="KW-0456">Lyase</keyword>
<name>A0A645CZI6_9ZZZZ</name>
<dbReference type="InterPro" id="IPR008948">
    <property type="entry name" value="L-Aspartase-like"/>
</dbReference>
<dbReference type="InterPro" id="IPR029419">
    <property type="entry name" value="Arg_succ_lyase_C"/>
</dbReference>
<dbReference type="SUPFAM" id="SSF48557">
    <property type="entry name" value="L-aspartase-like"/>
    <property type="match status" value="1"/>
</dbReference>
<dbReference type="Gene3D" id="1.20.200.10">
    <property type="entry name" value="Fumarase/aspartase (Central domain)"/>
    <property type="match status" value="1"/>
</dbReference>
<sequence>MIKEMTVNEEQCLKLAREGFSTMTELADDMVRLKGISFTMAHKIVAKLAAVAAEKNIPCEHIAPQLVDDISMELFGKKLDFTGEELKRAIDPLENVKSRNILGGPSFEEIRRMLKDRCKRLMESRQRWEDKKAYQQKKIQDVKNIARQIMES</sequence>
<dbReference type="GO" id="GO:0004056">
    <property type="term" value="F:argininosuccinate lyase activity"/>
    <property type="evidence" value="ECO:0007669"/>
    <property type="project" value="UniProtKB-EC"/>
</dbReference>
<dbReference type="Gene3D" id="1.10.40.30">
    <property type="entry name" value="Fumarase/aspartase (C-terminal domain)"/>
    <property type="match status" value="1"/>
</dbReference>
<dbReference type="EMBL" id="VSSQ01031409">
    <property type="protein sequence ID" value="MPM82285.1"/>
    <property type="molecule type" value="Genomic_DNA"/>
</dbReference>